<evidence type="ECO:0000256" key="1">
    <source>
        <dbReference type="SAM" id="MobiDB-lite"/>
    </source>
</evidence>
<protein>
    <submittedName>
        <fullName evidence="2">Uncharacterized protein</fullName>
    </submittedName>
</protein>
<feature type="compositionally biased region" description="Polar residues" evidence="1">
    <location>
        <begin position="995"/>
        <end position="1021"/>
    </location>
</feature>
<feature type="compositionally biased region" description="Basic residues" evidence="1">
    <location>
        <begin position="11"/>
        <end position="22"/>
    </location>
</feature>
<feature type="region of interest" description="Disordered" evidence="1">
    <location>
        <begin position="521"/>
        <end position="555"/>
    </location>
</feature>
<feature type="region of interest" description="Disordered" evidence="1">
    <location>
        <begin position="652"/>
        <end position="677"/>
    </location>
</feature>
<keyword evidence="3" id="KW-1185">Reference proteome</keyword>
<feature type="compositionally biased region" description="Polar residues" evidence="1">
    <location>
        <begin position="173"/>
        <end position="184"/>
    </location>
</feature>
<name>A0A1W0WVU2_HYPEX</name>
<evidence type="ECO:0000313" key="3">
    <source>
        <dbReference type="Proteomes" id="UP000192578"/>
    </source>
</evidence>
<gene>
    <name evidence="2" type="ORF">BV898_06723</name>
</gene>
<feature type="region of interest" description="Disordered" evidence="1">
    <location>
        <begin position="154"/>
        <end position="188"/>
    </location>
</feature>
<feature type="region of interest" description="Disordered" evidence="1">
    <location>
        <begin position="777"/>
        <end position="796"/>
    </location>
</feature>
<feature type="region of interest" description="Disordered" evidence="1">
    <location>
        <begin position="226"/>
        <end position="250"/>
    </location>
</feature>
<dbReference type="Proteomes" id="UP000192578">
    <property type="component" value="Unassembled WGS sequence"/>
</dbReference>
<sequence length="1036" mass="113100">MTLLTGGEKEKHRKGRSKKRRVPLAIGSTIIKPDGTPMSPEEVAAGEQEIVEEDGDAQYDMYGPEAGEDLAEDGEPEDGTASETGRRKKRGRHGGRRNHGGLKPEVENGLEQGLDEHGRPISRRHEGLRILLAGSSRGAGHVERPRIRRVSPSGRVYVEEAAPQDEHQYGSLGRQSGMQQQHPGQSGMDFRSTTGVAHVPSFNLYAQLNQTPLLSMTEPFPPRAEMHYTDGQGRTAVHGSADPRGSSGHLVRFPPEQPIPADATVVYDAYGNTFQSVQPFTRVGGPHPPYSEDVYGEQPQQPGHPSHPYYPLGYYPPATTPSDYYPGRPHDPSARYLQDPSLSFPFDPSLAEVYDHHRPMHGLNMHDSTGLYAASHAKGTVRSFFREDHPPGDSPGAEPLISEYAAIRQAFSELDERRDGALNLGHNCVGPAHIGTYHPGAYQHPAPVYPPGWRPDYHQAVLGVPGGPMNGTVVSPTRASLYPQSYSRDAVSPNMQYGISSAHHSFMPDTVPGGTQPFLHSPGSLHTDSQQPHGIGGPMTPQELKNAAPQPAGTSSVLNSAMAIPSISAVANSPAATVVPAFAAPPLTDGSAAAAAAQDINTETYYLQQLAKLRQARKHVSEVCQRLAMLENEAAVKTAAVAKVPHLAVEPAAKDPLQSNEEEEAAAVPDAVNSEDEMTKESLEALRREARIIKGDIKVLQRGHKAMVRRNTRTSPEQTEDIQAALAARTAAKLVKAKRVEKTREKRISESKTARRRKMAGFDEAITKFVENGSGWQKALEDSEEEDSDQVHDPRDKEEVFLRAKYKHQEFHRPKTAASGMPRDSMTVIFEKKETSAVDMTATGFSLLNTLDRMLLPAVIRPGEDDEPLLQSDTMHSKVPLKRKEISIAELADGSITRKLKYLKEQRLGQAVPRHGEKRLSNPMIRTHRGEEPFEGPVELAPYYFPEMGVIGRPVPQRVAKEARPQWDQDQSVAPRVPAERAASRATAAPVGGVATQQLEARTTSPVRTRQTKETVSPATTPVQTVTMSLDFPAAP</sequence>
<organism evidence="2 3">
    <name type="scientific">Hypsibius exemplaris</name>
    <name type="common">Freshwater tardigrade</name>
    <dbReference type="NCBI Taxonomy" id="2072580"/>
    <lineage>
        <taxon>Eukaryota</taxon>
        <taxon>Metazoa</taxon>
        <taxon>Ecdysozoa</taxon>
        <taxon>Tardigrada</taxon>
        <taxon>Eutardigrada</taxon>
        <taxon>Parachela</taxon>
        <taxon>Hypsibioidea</taxon>
        <taxon>Hypsibiidae</taxon>
        <taxon>Hypsibius</taxon>
    </lineage>
</organism>
<proteinExistence type="predicted"/>
<dbReference type="AlphaFoldDB" id="A0A1W0WVU2"/>
<feature type="region of interest" description="Disordered" evidence="1">
    <location>
        <begin position="963"/>
        <end position="1021"/>
    </location>
</feature>
<reference evidence="3" key="1">
    <citation type="submission" date="2017-01" db="EMBL/GenBank/DDBJ databases">
        <title>Comparative genomics of anhydrobiosis in the tardigrade Hypsibius dujardini.</title>
        <authorList>
            <person name="Yoshida Y."/>
            <person name="Koutsovoulos G."/>
            <person name="Laetsch D."/>
            <person name="Stevens L."/>
            <person name="Kumar S."/>
            <person name="Horikawa D."/>
            <person name="Ishino K."/>
            <person name="Komine S."/>
            <person name="Tomita M."/>
            <person name="Blaxter M."/>
            <person name="Arakawa K."/>
        </authorList>
    </citation>
    <scope>NUCLEOTIDE SEQUENCE [LARGE SCALE GENOMIC DNA]</scope>
    <source>
        <strain evidence="3">Z151</strain>
    </source>
</reference>
<dbReference type="EMBL" id="MTYJ01000041">
    <property type="protein sequence ID" value="OQV19304.1"/>
    <property type="molecule type" value="Genomic_DNA"/>
</dbReference>
<feature type="compositionally biased region" description="Basic residues" evidence="1">
    <location>
        <begin position="86"/>
        <end position="100"/>
    </location>
</feature>
<dbReference type="OrthoDB" id="10684890at2759"/>
<comment type="caution">
    <text evidence="2">The sequence shown here is derived from an EMBL/GenBank/DDBJ whole genome shotgun (WGS) entry which is preliminary data.</text>
</comment>
<accession>A0A1W0WVU2</accession>
<evidence type="ECO:0000313" key="2">
    <source>
        <dbReference type="EMBL" id="OQV19304.1"/>
    </source>
</evidence>
<feature type="region of interest" description="Disordered" evidence="1">
    <location>
        <begin position="1"/>
        <end position="122"/>
    </location>
</feature>
<feature type="compositionally biased region" description="Acidic residues" evidence="1">
    <location>
        <begin position="66"/>
        <end position="80"/>
    </location>
</feature>